<comment type="caution">
    <text evidence="8">The sequence shown here is derived from an EMBL/GenBank/DDBJ whole genome shotgun (WGS) entry which is preliminary data.</text>
</comment>
<evidence type="ECO:0000256" key="6">
    <source>
        <dbReference type="SAM" id="Phobius"/>
    </source>
</evidence>
<dbReference type="InterPro" id="IPR038766">
    <property type="entry name" value="Membrane_comp_ABC_pdt"/>
</dbReference>
<dbReference type="AlphaFoldDB" id="A0A395JGI5"/>
<feature type="transmembrane region" description="Helical" evidence="6">
    <location>
        <begin position="423"/>
        <end position="446"/>
    </location>
</feature>
<dbReference type="GO" id="GO:0005886">
    <property type="term" value="C:plasma membrane"/>
    <property type="evidence" value="ECO:0007669"/>
    <property type="project" value="UniProtKB-SubCell"/>
</dbReference>
<feature type="transmembrane region" description="Helical" evidence="6">
    <location>
        <begin position="262"/>
        <end position="282"/>
    </location>
</feature>
<dbReference type="PANTHER" id="PTHR30287">
    <property type="entry name" value="MEMBRANE COMPONENT OF PREDICTED ABC SUPERFAMILY METABOLITE UPTAKE TRANSPORTER"/>
    <property type="match status" value="1"/>
</dbReference>
<proteinExistence type="predicted"/>
<feature type="transmembrane region" description="Helical" evidence="6">
    <location>
        <begin position="312"/>
        <end position="337"/>
    </location>
</feature>
<dbReference type="EMBL" id="QNRT01000005">
    <property type="protein sequence ID" value="RBP48851.1"/>
    <property type="molecule type" value="Genomic_DNA"/>
</dbReference>
<accession>A0A395JGI5</accession>
<feature type="transmembrane region" description="Helical" evidence="6">
    <location>
        <begin position="766"/>
        <end position="797"/>
    </location>
</feature>
<keyword evidence="3 6" id="KW-0812">Transmembrane</keyword>
<dbReference type="OrthoDB" id="5292592at2"/>
<feature type="domain" description="ABC3 transporter permease C-terminal" evidence="7">
    <location>
        <begin position="268"/>
        <end position="384"/>
    </location>
</feature>
<name>A0A395JGI5_9GAMM</name>
<feature type="transmembrane region" description="Helical" evidence="6">
    <location>
        <begin position="357"/>
        <end position="379"/>
    </location>
</feature>
<evidence type="ECO:0000256" key="1">
    <source>
        <dbReference type="ARBA" id="ARBA00004651"/>
    </source>
</evidence>
<feature type="transmembrane region" description="Helical" evidence="6">
    <location>
        <begin position="812"/>
        <end position="830"/>
    </location>
</feature>
<feature type="transmembrane region" description="Helical" evidence="6">
    <location>
        <begin position="400"/>
        <end position="417"/>
    </location>
</feature>
<feature type="transmembrane region" description="Helical" evidence="6">
    <location>
        <begin position="475"/>
        <end position="494"/>
    </location>
</feature>
<feature type="transmembrane region" description="Helical" evidence="6">
    <location>
        <begin position="726"/>
        <end position="745"/>
    </location>
</feature>
<sequence>MNWVDLRLLWRDWRGGQLNLVVSALVLAVTVVTAVSLFADRVERGLNQQISSFLAADLALSGGIEIAPEYRDKAQELGLVWADTAQFRSMVFAGDSNHLASVKAVSSTYPLRGVLELSDNAAANNVVSLAYGPSSGEAWVEARLLNLLGIGIGDEIEVGYATLKVSQLIVNEPDRGTGFSGAGARVMMSLDDLPSSQLVRPGSRINYKFLLAGSETSIAGYQTWFETLKDNVKTDESVPHYRLSTPENAEEQLSDALQRGRAFLLLSGTIGVLLAGLAMALASQRYASRLTDQVALMKAWGQSTASIRRSQFFRLFIIAAVSTLLGIAFGWLAHYLLLEVARGFLDVVLPMPGWRPWVVAFFTGFICVLGFALPALWHLPKIEPLRVLRRDLPDSLMGQGKRLIIGVTALLLLTYWYSSNLIISLMFLGALFGLFGVCALIALQLLRLVKGFGSWQGSYVRLGLANLWRRRAQTLVQLVGFSTTLMLLLVVTGMRTNLIAEWEAQLPADTPSHFLFNVSTDEVAPVKELLANSNVTTTTWYPMVRGRLVTINGEPISRERMARSDGLSREVNFTQATELPAGNDIVAGQWWSSNSEISTAPVAEFSIEQEVASEIGVGIGDEIEFSVGGLRFSAKLTSIRSVDWQSMNPNFYVVFHPGMLDKYAPNWVTAVRGGDLTTANRGAVSQQAPFVSEMVKQFPTTVVLELRDVIQRIRDVIDRVTQGLELILLLVLACGALVLFAAIGVSYDERLRENAILRTLGSSKKIIVGALTVEFAMLGAIAGLIAACGAELILYFVQKNLFDLVPQWHAELWLMGIVSGLVLITTLGLLRSRKIITVPPLQSLRQLA</sequence>
<keyword evidence="9" id="KW-1185">Reference proteome</keyword>
<reference evidence="8 9" key="1">
    <citation type="submission" date="2018-06" db="EMBL/GenBank/DDBJ databases">
        <title>Genomic Encyclopedia of Type Strains, Phase IV (KMG-IV): sequencing the most valuable type-strain genomes for metagenomic binning, comparative biology and taxonomic classification.</title>
        <authorList>
            <person name="Goeker M."/>
        </authorList>
    </citation>
    <scope>NUCLEOTIDE SEQUENCE [LARGE SCALE GENOMIC DNA]</scope>
    <source>
        <strain evidence="8 9">DSM 24032</strain>
    </source>
</reference>
<dbReference type="PANTHER" id="PTHR30287:SF1">
    <property type="entry name" value="INNER MEMBRANE PROTEIN"/>
    <property type="match status" value="1"/>
</dbReference>
<keyword evidence="5 6" id="KW-0472">Membrane</keyword>
<keyword evidence="4 6" id="KW-1133">Transmembrane helix</keyword>
<protein>
    <submittedName>
        <fullName evidence="8">Putative ABC transport system permease protein</fullName>
    </submittedName>
</protein>
<evidence type="ECO:0000259" key="7">
    <source>
        <dbReference type="Pfam" id="PF02687"/>
    </source>
</evidence>
<dbReference type="FunCoup" id="A0A395JGI5">
    <property type="interactions" value="152"/>
</dbReference>
<evidence type="ECO:0000313" key="8">
    <source>
        <dbReference type="EMBL" id="RBP48851.1"/>
    </source>
</evidence>
<dbReference type="InterPro" id="IPR003838">
    <property type="entry name" value="ABC3_permease_C"/>
</dbReference>
<evidence type="ECO:0000256" key="3">
    <source>
        <dbReference type="ARBA" id="ARBA00022692"/>
    </source>
</evidence>
<evidence type="ECO:0000256" key="5">
    <source>
        <dbReference type="ARBA" id="ARBA00023136"/>
    </source>
</evidence>
<keyword evidence="2" id="KW-1003">Cell membrane</keyword>
<dbReference type="InParanoid" id="A0A395JGI5"/>
<evidence type="ECO:0000256" key="2">
    <source>
        <dbReference type="ARBA" id="ARBA00022475"/>
    </source>
</evidence>
<dbReference type="Pfam" id="PF02687">
    <property type="entry name" value="FtsX"/>
    <property type="match status" value="2"/>
</dbReference>
<gene>
    <name evidence="8" type="ORF">DFR28_105190</name>
</gene>
<feature type="transmembrane region" description="Helical" evidence="6">
    <location>
        <begin position="20"/>
        <end position="39"/>
    </location>
</feature>
<dbReference type="RefSeq" id="WP_113955445.1">
    <property type="nucleotide sequence ID" value="NZ_QNRT01000005.1"/>
</dbReference>
<evidence type="ECO:0000256" key="4">
    <source>
        <dbReference type="ARBA" id="ARBA00022989"/>
    </source>
</evidence>
<dbReference type="Proteomes" id="UP000253083">
    <property type="component" value="Unassembled WGS sequence"/>
</dbReference>
<feature type="domain" description="ABC3 transporter permease C-terminal" evidence="7">
    <location>
        <begin position="726"/>
        <end position="840"/>
    </location>
</feature>
<evidence type="ECO:0000313" key="9">
    <source>
        <dbReference type="Proteomes" id="UP000253083"/>
    </source>
</evidence>
<comment type="subcellular location">
    <subcellularLocation>
        <location evidence="1">Cell membrane</location>
        <topology evidence="1">Multi-pass membrane protein</topology>
    </subcellularLocation>
</comment>
<organism evidence="8 9">
    <name type="scientific">Arenicella xantha</name>
    <dbReference type="NCBI Taxonomy" id="644221"/>
    <lineage>
        <taxon>Bacteria</taxon>
        <taxon>Pseudomonadati</taxon>
        <taxon>Pseudomonadota</taxon>
        <taxon>Gammaproteobacteria</taxon>
        <taxon>Arenicellales</taxon>
        <taxon>Arenicellaceae</taxon>
        <taxon>Arenicella</taxon>
    </lineage>
</organism>